<dbReference type="Gene3D" id="3.40.50.720">
    <property type="entry name" value="NAD(P)-binding Rossmann-like Domain"/>
    <property type="match status" value="1"/>
</dbReference>
<gene>
    <name evidence="3" type="ORF">A3F83_03880</name>
</gene>
<dbReference type="Pfam" id="PF19051">
    <property type="entry name" value="GFO_IDH_MocA_C2"/>
    <property type="match status" value="2"/>
</dbReference>
<dbReference type="InterPro" id="IPR019546">
    <property type="entry name" value="TAT_signal_bac_arc"/>
</dbReference>
<accession>A0A1F5YNQ0</accession>
<dbReference type="InterPro" id="IPR006311">
    <property type="entry name" value="TAT_signal"/>
</dbReference>
<dbReference type="PANTHER" id="PTHR43818:SF5">
    <property type="entry name" value="OXIDOREDUCTASE FAMILY PROTEIN"/>
    <property type="match status" value="1"/>
</dbReference>
<dbReference type="PANTHER" id="PTHR43818">
    <property type="entry name" value="BCDNA.GH03377"/>
    <property type="match status" value="1"/>
</dbReference>
<evidence type="ECO:0000259" key="2">
    <source>
        <dbReference type="Pfam" id="PF19051"/>
    </source>
</evidence>
<sequence length="445" mass="50321">MDSMDRRNFLRKAGAGAVSLAAAGPWVKTGLAKNSPNETINVAVIGLNNRGSQHAENFAKMPNVNVALLCDIDENLLPKGAADIEKISGKKPRTEKDLRKVMEDKEIDVVSVATCNHWHALATIWACQAGKDVYVEKPCCYNIFEGRKMIEAARKYKRIVQVGSQNRSGAVVRSAMDFLHQGKLGELYMVKCAIFRPRDTIGRGKVTAVPPGVHFNLWLGPAPDRPFIDNRFHYNWHWYWDTGNGETGNNGPHYTDMARWALQKYDHPRKIQSIGGYYQWDCDQETPNMQMSVMEYADGKLVQLEIRGLYTTTEIGMQFYGTEGWMRLGDGKWETYYGRKNDPGESMSDAQAAEKYQPLNIRGTGDEPHFENFISAVRSRKKHDLTADILEGHLSASMCHLSNIAYRTGRTIYFDSESETIVGDEEAGKLLTREYRYPFIVPDEV</sequence>
<evidence type="ECO:0000313" key="3">
    <source>
        <dbReference type="EMBL" id="OGG01587.1"/>
    </source>
</evidence>
<dbReference type="InterPro" id="IPR000683">
    <property type="entry name" value="Gfo/Idh/MocA-like_OxRdtase_N"/>
</dbReference>
<reference evidence="3 4" key="1">
    <citation type="journal article" date="2016" name="Nat. Commun.">
        <title>Thousands of microbial genomes shed light on interconnected biogeochemical processes in an aquifer system.</title>
        <authorList>
            <person name="Anantharaman K."/>
            <person name="Brown C.T."/>
            <person name="Hug L.A."/>
            <person name="Sharon I."/>
            <person name="Castelle C.J."/>
            <person name="Probst A.J."/>
            <person name="Thomas B.C."/>
            <person name="Singh A."/>
            <person name="Wilkins M.J."/>
            <person name="Karaoz U."/>
            <person name="Brodie E.L."/>
            <person name="Williams K.H."/>
            <person name="Hubbard S.S."/>
            <person name="Banfield J.F."/>
        </authorList>
    </citation>
    <scope>NUCLEOTIDE SEQUENCE [LARGE SCALE GENOMIC DNA]</scope>
</reference>
<evidence type="ECO:0000313" key="4">
    <source>
        <dbReference type="Proteomes" id="UP000179129"/>
    </source>
</evidence>
<dbReference type="SUPFAM" id="SSF55347">
    <property type="entry name" value="Glyceraldehyde-3-phosphate dehydrogenase-like, C-terminal domain"/>
    <property type="match status" value="1"/>
</dbReference>
<organism evidence="3 4">
    <name type="scientific">Candidatus Glassbacteria bacterium RIFCSPLOWO2_12_FULL_58_11</name>
    <dbReference type="NCBI Taxonomy" id="1817867"/>
    <lineage>
        <taxon>Bacteria</taxon>
        <taxon>Candidatus Glassiibacteriota</taxon>
    </lineage>
</organism>
<evidence type="ECO:0000259" key="1">
    <source>
        <dbReference type="Pfam" id="PF01408"/>
    </source>
</evidence>
<feature type="domain" description="Gfo/Idh/MocA-like oxidoreductase bacterial type C-terminal" evidence="2">
    <location>
        <begin position="367"/>
        <end position="439"/>
    </location>
</feature>
<feature type="domain" description="Gfo/Idh/MocA-like oxidoreductase N-terminal" evidence="1">
    <location>
        <begin position="40"/>
        <end position="163"/>
    </location>
</feature>
<dbReference type="Pfam" id="PF01408">
    <property type="entry name" value="GFO_IDH_MocA"/>
    <property type="match status" value="1"/>
</dbReference>
<dbReference type="InterPro" id="IPR043906">
    <property type="entry name" value="Gfo/Idh/MocA_OxRdtase_bact_C"/>
</dbReference>
<proteinExistence type="predicted"/>
<protein>
    <recommendedName>
        <fullName evidence="5">Dehydrogenase</fullName>
    </recommendedName>
</protein>
<dbReference type="InterPro" id="IPR050463">
    <property type="entry name" value="Gfo/Idh/MocA_oxidrdct_glycsds"/>
</dbReference>
<comment type="caution">
    <text evidence="3">The sequence shown here is derived from an EMBL/GenBank/DDBJ whole genome shotgun (WGS) entry which is preliminary data.</text>
</comment>
<feature type="domain" description="Gfo/Idh/MocA-like oxidoreductase bacterial type C-terminal" evidence="2">
    <location>
        <begin position="206"/>
        <end position="302"/>
    </location>
</feature>
<name>A0A1F5YNQ0_9BACT</name>
<dbReference type="PROSITE" id="PS51318">
    <property type="entry name" value="TAT"/>
    <property type="match status" value="1"/>
</dbReference>
<dbReference type="Proteomes" id="UP000179129">
    <property type="component" value="Unassembled WGS sequence"/>
</dbReference>
<dbReference type="SUPFAM" id="SSF51735">
    <property type="entry name" value="NAD(P)-binding Rossmann-fold domains"/>
    <property type="match status" value="1"/>
</dbReference>
<dbReference type="AlphaFoldDB" id="A0A1F5YNQ0"/>
<dbReference type="Gene3D" id="3.30.360.10">
    <property type="entry name" value="Dihydrodipicolinate Reductase, domain 2"/>
    <property type="match status" value="1"/>
</dbReference>
<dbReference type="GO" id="GO:0000166">
    <property type="term" value="F:nucleotide binding"/>
    <property type="evidence" value="ECO:0007669"/>
    <property type="project" value="InterPro"/>
</dbReference>
<evidence type="ECO:0008006" key="5">
    <source>
        <dbReference type="Google" id="ProtNLM"/>
    </source>
</evidence>
<dbReference type="NCBIfam" id="TIGR01409">
    <property type="entry name" value="TAT_signal_seq"/>
    <property type="match status" value="1"/>
</dbReference>
<dbReference type="EMBL" id="MFIX01000205">
    <property type="protein sequence ID" value="OGG01587.1"/>
    <property type="molecule type" value="Genomic_DNA"/>
</dbReference>
<dbReference type="STRING" id="1817867.A3F83_03880"/>
<dbReference type="InterPro" id="IPR036291">
    <property type="entry name" value="NAD(P)-bd_dom_sf"/>
</dbReference>